<proteinExistence type="predicted"/>
<feature type="compositionally biased region" description="Basic and acidic residues" evidence="1">
    <location>
        <begin position="18"/>
        <end position="30"/>
    </location>
</feature>
<organism evidence="3">
    <name type="scientific">Caenorhabditis remanei</name>
    <name type="common">Caenorhabditis vulgaris</name>
    <dbReference type="NCBI Taxonomy" id="31234"/>
    <lineage>
        <taxon>Eukaryota</taxon>
        <taxon>Metazoa</taxon>
        <taxon>Ecdysozoa</taxon>
        <taxon>Nematoda</taxon>
        <taxon>Chromadorea</taxon>
        <taxon>Rhabditida</taxon>
        <taxon>Rhabditina</taxon>
        <taxon>Rhabditomorpha</taxon>
        <taxon>Rhabditoidea</taxon>
        <taxon>Rhabditidae</taxon>
        <taxon>Peloderinae</taxon>
        <taxon>Caenorhabditis</taxon>
    </lineage>
</organism>
<dbReference type="AlphaFoldDB" id="E3LFQ4"/>
<protein>
    <submittedName>
        <fullName evidence="2">Uncharacterized protein</fullName>
    </submittedName>
</protein>
<dbReference type="EMBL" id="DS268408">
    <property type="protein sequence ID" value="EFO85897.1"/>
    <property type="molecule type" value="Genomic_DNA"/>
</dbReference>
<dbReference type="HOGENOM" id="CLU_2252534_0_0_1"/>
<evidence type="ECO:0000313" key="3">
    <source>
        <dbReference type="Proteomes" id="UP000008281"/>
    </source>
</evidence>
<evidence type="ECO:0000256" key="1">
    <source>
        <dbReference type="SAM" id="MobiDB-lite"/>
    </source>
</evidence>
<reference evidence="2" key="1">
    <citation type="submission" date="2007-07" db="EMBL/GenBank/DDBJ databases">
        <title>PCAP assembly of the Caenorhabditis remanei genome.</title>
        <authorList>
            <consortium name="The Caenorhabditis remanei Sequencing Consortium"/>
            <person name="Wilson R.K."/>
        </authorList>
    </citation>
    <scope>NUCLEOTIDE SEQUENCE [LARGE SCALE GENOMIC DNA]</scope>
    <source>
        <strain evidence="2">PB4641</strain>
    </source>
</reference>
<feature type="compositionally biased region" description="Polar residues" evidence="1">
    <location>
        <begin position="1"/>
        <end position="11"/>
    </location>
</feature>
<dbReference type="Proteomes" id="UP000008281">
    <property type="component" value="Unassembled WGS sequence"/>
</dbReference>
<sequence>MTCPYRSTSSAPLIITEQPRRETQREKEPHQPAVQQTSQRIITTQQSQIASLSNTMTHSCVECQLFVVRIRQYRRPGMMCSWYWAWRSRGWEWTSNLCFPGRTC</sequence>
<feature type="region of interest" description="Disordered" evidence="1">
    <location>
        <begin position="1"/>
        <end position="39"/>
    </location>
</feature>
<dbReference type="InParanoid" id="E3LFQ4"/>
<keyword evidence="3" id="KW-1185">Reference proteome</keyword>
<name>E3LFQ4_CAERE</name>
<accession>E3LFQ4</accession>
<gene>
    <name evidence="2" type="ORF">CRE_02220</name>
</gene>
<evidence type="ECO:0000313" key="2">
    <source>
        <dbReference type="EMBL" id="EFO85897.1"/>
    </source>
</evidence>